<accession>X1U814</accession>
<dbReference type="AlphaFoldDB" id="X1U814"/>
<protein>
    <submittedName>
        <fullName evidence="2">Uncharacterized protein</fullName>
    </submittedName>
</protein>
<reference evidence="2" key="1">
    <citation type="journal article" date="2014" name="Front. Microbiol.">
        <title>High frequency of phylogenetically diverse reductive dehalogenase-homologous genes in deep subseafloor sedimentary metagenomes.</title>
        <authorList>
            <person name="Kawai M."/>
            <person name="Futagami T."/>
            <person name="Toyoda A."/>
            <person name="Takaki Y."/>
            <person name="Nishi S."/>
            <person name="Hori S."/>
            <person name="Arai W."/>
            <person name="Tsubouchi T."/>
            <person name="Morono Y."/>
            <person name="Uchiyama I."/>
            <person name="Ito T."/>
            <person name="Fujiyama A."/>
            <person name="Inagaki F."/>
            <person name="Takami H."/>
        </authorList>
    </citation>
    <scope>NUCLEOTIDE SEQUENCE</scope>
    <source>
        <strain evidence="2">Expedition CK06-06</strain>
    </source>
</reference>
<keyword evidence="1" id="KW-0812">Transmembrane</keyword>
<gene>
    <name evidence="2" type="ORF">S12H4_46015</name>
</gene>
<dbReference type="EMBL" id="BARW01028509">
    <property type="protein sequence ID" value="GAJ13703.1"/>
    <property type="molecule type" value="Genomic_DNA"/>
</dbReference>
<keyword evidence="1" id="KW-0472">Membrane</keyword>
<comment type="caution">
    <text evidence="2">The sequence shown here is derived from an EMBL/GenBank/DDBJ whole genome shotgun (WGS) entry which is preliminary data.</text>
</comment>
<keyword evidence="1" id="KW-1133">Transmembrane helix</keyword>
<name>X1U814_9ZZZZ</name>
<sequence length="102" mass="11225">MIGIGILIFLVLVVIAAWIIKIGVQWGISKSIEDIKVAVRQGILSAEKIKEGRKEKAKIDKETEEVKKPPDDPDVCPKCGAKKPRFGGALDEIQCSKCGYKF</sequence>
<evidence type="ECO:0000313" key="2">
    <source>
        <dbReference type="EMBL" id="GAJ13703.1"/>
    </source>
</evidence>
<feature type="transmembrane region" description="Helical" evidence="1">
    <location>
        <begin position="6"/>
        <end position="24"/>
    </location>
</feature>
<proteinExistence type="predicted"/>
<organism evidence="2">
    <name type="scientific">marine sediment metagenome</name>
    <dbReference type="NCBI Taxonomy" id="412755"/>
    <lineage>
        <taxon>unclassified sequences</taxon>
        <taxon>metagenomes</taxon>
        <taxon>ecological metagenomes</taxon>
    </lineage>
</organism>
<evidence type="ECO:0000256" key="1">
    <source>
        <dbReference type="SAM" id="Phobius"/>
    </source>
</evidence>